<accession>A0AAV4M953</accession>
<dbReference type="InterPro" id="IPR043502">
    <property type="entry name" value="DNA/RNA_pol_sf"/>
</dbReference>
<dbReference type="PANTHER" id="PTHR37984:SF5">
    <property type="entry name" value="PROTEIN NYNRIN-LIKE"/>
    <property type="match status" value="1"/>
</dbReference>
<dbReference type="AlphaFoldDB" id="A0AAV4M953"/>
<gene>
    <name evidence="1" type="primary">pol_376</name>
    <name evidence="1" type="ORF">CDAR_500201</name>
</gene>
<sequence length="176" mass="20689">MLPHCKWYKKKGNSDCRPISDFRALNTQTIKDKYPLPCILDFNSELHGCKIFSHVYLVKAFHQTPIGHMDIHKTAICTPFRLYESTRFHVSERDHAKIPEPFRDRVKVIQNFARPQTITQLRKFLGLYNFYRLFISKASHILAPLARFLEGFANKKNANVPPYSQNIRFSGMMKWT</sequence>
<protein>
    <submittedName>
        <fullName evidence="1">Retrovirus-related Pol polyprotein from transposon 17.6</fullName>
    </submittedName>
</protein>
<evidence type="ECO:0000313" key="2">
    <source>
        <dbReference type="Proteomes" id="UP001054837"/>
    </source>
</evidence>
<proteinExistence type="predicted"/>
<dbReference type="GO" id="GO:0071897">
    <property type="term" value="P:DNA biosynthetic process"/>
    <property type="evidence" value="ECO:0007669"/>
    <property type="project" value="UniProtKB-ARBA"/>
</dbReference>
<dbReference type="Gene3D" id="3.30.70.270">
    <property type="match status" value="2"/>
</dbReference>
<comment type="caution">
    <text evidence="1">The sequence shown here is derived from an EMBL/GenBank/DDBJ whole genome shotgun (WGS) entry which is preliminary data.</text>
</comment>
<dbReference type="Proteomes" id="UP001054837">
    <property type="component" value="Unassembled WGS sequence"/>
</dbReference>
<dbReference type="EMBL" id="BPLQ01000179">
    <property type="protein sequence ID" value="GIX68418.1"/>
    <property type="molecule type" value="Genomic_DNA"/>
</dbReference>
<evidence type="ECO:0000313" key="1">
    <source>
        <dbReference type="EMBL" id="GIX68418.1"/>
    </source>
</evidence>
<name>A0AAV4M953_9ARAC</name>
<dbReference type="SUPFAM" id="SSF56672">
    <property type="entry name" value="DNA/RNA polymerases"/>
    <property type="match status" value="1"/>
</dbReference>
<reference evidence="1 2" key="1">
    <citation type="submission" date="2021-06" db="EMBL/GenBank/DDBJ databases">
        <title>Caerostris darwini draft genome.</title>
        <authorList>
            <person name="Kono N."/>
            <person name="Arakawa K."/>
        </authorList>
    </citation>
    <scope>NUCLEOTIDE SEQUENCE [LARGE SCALE GENOMIC DNA]</scope>
</reference>
<dbReference type="InterPro" id="IPR043128">
    <property type="entry name" value="Rev_trsase/Diguanyl_cyclase"/>
</dbReference>
<dbReference type="Gene3D" id="3.10.10.10">
    <property type="entry name" value="HIV Type 1 Reverse Transcriptase, subunit A, domain 1"/>
    <property type="match status" value="1"/>
</dbReference>
<keyword evidence="2" id="KW-1185">Reference proteome</keyword>
<dbReference type="InterPro" id="IPR050951">
    <property type="entry name" value="Retrovirus_Pol_polyprotein"/>
</dbReference>
<organism evidence="1 2">
    <name type="scientific">Caerostris darwini</name>
    <dbReference type="NCBI Taxonomy" id="1538125"/>
    <lineage>
        <taxon>Eukaryota</taxon>
        <taxon>Metazoa</taxon>
        <taxon>Ecdysozoa</taxon>
        <taxon>Arthropoda</taxon>
        <taxon>Chelicerata</taxon>
        <taxon>Arachnida</taxon>
        <taxon>Araneae</taxon>
        <taxon>Araneomorphae</taxon>
        <taxon>Entelegynae</taxon>
        <taxon>Araneoidea</taxon>
        <taxon>Araneidae</taxon>
        <taxon>Caerostris</taxon>
    </lineage>
</organism>
<dbReference type="PANTHER" id="PTHR37984">
    <property type="entry name" value="PROTEIN CBG26694"/>
    <property type="match status" value="1"/>
</dbReference>